<dbReference type="Proteomes" id="UP000244893">
    <property type="component" value="Unassembled WGS sequence"/>
</dbReference>
<evidence type="ECO:0000256" key="1">
    <source>
        <dbReference type="SAM" id="SignalP"/>
    </source>
</evidence>
<keyword evidence="3" id="KW-1185">Reference proteome</keyword>
<gene>
    <name evidence="2" type="ORF">DDQ50_05110</name>
</gene>
<proteinExistence type="predicted"/>
<feature type="signal peptide" evidence="1">
    <location>
        <begin position="1"/>
        <end position="18"/>
    </location>
</feature>
<dbReference type="Gene3D" id="2.170.16.10">
    <property type="entry name" value="Hedgehog/Intein (Hint) domain"/>
    <property type="match status" value="1"/>
</dbReference>
<dbReference type="SUPFAM" id="SSF51294">
    <property type="entry name" value="Hedgehog/intein (Hint) domain"/>
    <property type="match status" value="1"/>
</dbReference>
<keyword evidence="1" id="KW-0732">Signal</keyword>
<evidence type="ECO:0000313" key="2">
    <source>
        <dbReference type="EMBL" id="PVZ95844.1"/>
    </source>
</evidence>
<accession>A0A2V1HZ07</accession>
<name>A0A2V1HZ07_9MICO</name>
<dbReference type="InterPro" id="IPR036844">
    <property type="entry name" value="Hint_dom_sf"/>
</dbReference>
<reference evidence="2 3" key="1">
    <citation type="submission" date="2018-05" db="EMBL/GenBank/DDBJ databases">
        <title>Amnibacterium sp. M8JJ-5, whole genome shotgun sequence.</title>
        <authorList>
            <person name="Tuo L."/>
        </authorList>
    </citation>
    <scope>NUCLEOTIDE SEQUENCE [LARGE SCALE GENOMIC DNA]</scope>
    <source>
        <strain evidence="2 3">M8JJ-5</strain>
    </source>
</reference>
<sequence length="313" mass="31785">MAAAAAVVAMVLSGCAMSSTSEQGSSYEAASNADDSANYLFVQEATSGTFLPSSDDYYDLVLTGVEDHTVYFADRPTRDAGSLPTDQFISTFNWAPVAPNAAIVLRHGDSDAQTLAVTLDEPSYDASAGTVRYRAKTLGTTANTDLASFDDSLDASIPESFDDVALFIDDGDATHCASNGIAADALAKRVDGASSRVESLTPGLLLSTPWGDGVTVSAVSASTSQPVVELTSVGGATIAVTPTTCLTTPNGPAAAADLQPGDTINTAEGQTQVASATAATAEVVSLTVESNNGPGQGTAIFVYGIQVFLVAGD</sequence>
<dbReference type="EMBL" id="QEOP01000001">
    <property type="protein sequence ID" value="PVZ95844.1"/>
    <property type="molecule type" value="Genomic_DNA"/>
</dbReference>
<dbReference type="AlphaFoldDB" id="A0A2V1HZ07"/>
<feature type="chain" id="PRO_5038925850" evidence="1">
    <location>
        <begin position="19"/>
        <end position="313"/>
    </location>
</feature>
<protein>
    <submittedName>
        <fullName evidence="2">Uncharacterized protein</fullName>
    </submittedName>
</protein>
<organism evidence="2 3">
    <name type="scientific">Amnibacterium flavum</name>
    <dbReference type="NCBI Taxonomy" id="2173173"/>
    <lineage>
        <taxon>Bacteria</taxon>
        <taxon>Bacillati</taxon>
        <taxon>Actinomycetota</taxon>
        <taxon>Actinomycetes</taxon>
        <taxon>Micrococcales</taxon>
        <taxon>Microbacteriaceae</taxon>
        <taxon>Amnibacterium</taxon>
    </lineage>
</organism>
<comment type="caution">
    <text evidence="2">The sequence shown here is derived from an EMBL/GenBank/DDBJ whole genome shotgun (WGS) entry which is preliminary data.</text>
</comment>
<evidence type="ECO:0000313" key="3">
    <source>
        <dbReference type="Proteomes" id="UP000244893"/>
    </source>
</evidence>